<reference evidence="2 3" key="1">
    <citation type="journal article" date="2008" name="Proc. Natl. Acad. Sci. U.S.A.">
        <title>The genome of Cyanothece 51142, a unicellular diazotrophic cyanobacterium important in the marine nitrogen cycle.</title>
        <authorList>
            <person name="Welsh E.A."/>
            <person name="Liberton M."/>
            <person name="Stoeckel J."/>
            <person name="Loh T."/>
            <person name="Elvitigala T."/>
            <person name="Wang C."/>
            <person name="Wollam A."/>
            <person name="Fulton R.S."/>
            <person name="Clifton S.W."/>
            <person name="Jacobs J.M."/>
            <person name="Aurora R."/>
            <person name="Ghosh B.K."/>
            <person name="Sherman L.A."/>
            <person name="Smith R.D."/>
            <person name="Wilson R.K."/>
            <person name="Pakrasi H.B."/>
        </authorList>
    </citation>
    <scope>NUCLEOTIDE SEQUENCE [LARGE SCALE GENOMIC DNA]</scope>
    <source>
        <strain evidence="3">ATCC 51142 / BH68</strain>
    </source>
</reference>
<feature type="coiled-coil region" evidence="1">
    <location>
        <begin position="76"/>
        <end position="104"/>
    </location>
</feature>
<protein>
    <submittedName>
        <fullName evidence="2">Uncharacterized protein</fullName>
    </submittedName>
</protein>
<dbReference type="HOGENOM" id="CLU_2022882_0_0_3"/>
<keyword evidence="3" id="KW-1185">Reference proteome</keyword>
<accession>B1WY89</accession>
<dbReference type="RefSeq" id="WP_009545499.1">
    <property type="nucleotide sequence ID" value="NC_010546.1"/>
</dbReference>
<sequence>MVEPISLTVLATSIVGFVFTTASTTVVQKATEATLEKIKKLTQIIRDKLKSNPNVMVELDKEDDKDKDLETIRFYLEGEMRQNKEFAEEVKSLYEEINQALEKEGQGSNIMYVYGGKTYQQN</sequence>
<evidence type="ECO:0000256" key="1">
    <source>
        <dbReference type="SAM" id="Coils"/>
    </source>
</evidence>
<gene>
    <name evidence="2" type="ordered locus">cce_3325</name>
</gene>
<evidence type="ECO:0000313" key="3">
    <source>
        <dbReference type="Proteomes" id="UP000001203"/>
    </source>
</evidence>
<dbReference type="KEGG" id="cyt:cce_3325"/>
<dbReference type="Proteomes" id="UP000001203">
    <property type="component" value="Chromosome circular"/>
</dbReference>
<evidence type="ECO:0000313" key="2">
    <source>
        <dbReference type="EMBL" id="ACB52673.1"/>
    </source>
</evidence>
<dbReference type="OrthoDB" id="532849at2"/>
<dbReference type="AlphaFoldDB" id="B1WY89"/>
<keyword evidence="1" id="KW-0175">Coiled coil</keyword>
<dbReference type="EMBL" id="CP000806">
    <property type="protein sequence ID" value="ACB52673.1"/>
    <property type="molecule type" value="Genomic_DNA"/>
</dbReference>
<proteinExistence type="predicted"/>
<organism evidence="2 3">
    <name type="scientific">Crocosphaera subtropica (strain ATCC 51142 / BH68)</name>
    <name type="common">Cyanothece sp. (strain ATCC 51142)</name>
    <dbReference type="NCBI Taxonomy" id="43989"/>
    <lineage>
        <taxon>Bacteria</taxon>
        <taxon>Bacillati</taxon>
        <taxon>Cyanobacteriota</taxon>
        <taxon>Cyanophyceae</taxon>
        <taxon>Oscillatoriophycideae</taxon>
        <taxon>Chroococcales</taxon>
        <taxon>Aphanothecaceae</taxon>
        <taxon>Crocosphaera</taxon>
        <taxon>Crocosphaera subtropica</taxon>
    </lineage>
</organism>
<name>B1WY89_CROS5</name>